<proteinExistence type="predicted"/>
<protein>
    <submittedName>
        <fullName evidence="2">Uncharacterized protein</fullName>
    </submittedName>
</protein>
<feature type="transmembrane region" description="Helical" evidence="1">
    <location>
        <begin position="23"/>
        <end position="40"/>
    </location>
</feature>
<reference evidence="2 3" key="1">
    <citation type="submission" date="2011-11" db="EMBL/GenBank/DDBJ databases">
        <title>Whole genome shotgun sequence of Gordonia araii NBRC 100433.</title>
        <authorList>
            <person name="Yoshida Y."/>
            <person name="Hosoyama A."/>
            <person name="Tsuchikane K."/>
            <person name="Katsumata H."/>
            <person name="Yamazaki S."/>
            <person name="Fujita N."/>
        </authorList>
    </citation>
    <scope>NUCLEOTIDE SEQUENCE [LARGE SCALE GENOMIC DNA]</scope>
    <source>
        <strain evidence="2 3">NBRC 100433</strain>
    </source>
</reference>
<feature type="transmembrane region" description="Helical" evidence="1">
    <location>
        <begin position="52"/>
        <end position="70"/>
    </location>
</feature>
<keyword evidence="1" id="KW-1133">Transmembrane helix</keyword>
<evidence type="ECO:0000256" key="1">
    <source>
        <dbReference type="SAM" id="Phobius"/>
    </source>
</evidence>
<name>G7H4N9_9ACTN</name>
<feature type="transmembrane region" description="Helical" evidence="1">
    <location>
        <begin position="133"/>
        <end position="154"/>
    </location>
</feature>
<comment type="caution">
    <text evidence="2">The sequence shown here is derived from an EMBL/GenBank/DDBJ whole genome shotgun (WGS) entry which is preliminary data.</text>
</comment>
<dbReference type="STRING" id="1073574.GOARA_063_00130"/>
<gene>
    <name evidence="2" type="ORF">GOARA_063_00130</name>
</gene>
<evidence type="ECO:0000313" key="3">
    <source>
        <dbReference type="Proteomes" id="UP000035088"/>
    </source>
</evidence>
<evidence type="ECO:0000313" key="2">
    <source>
        <dbReference type="EMBL" id="GAB10814.1"/>
    </source>
</evidence>
<dbReference type="OrthoDB" id="7851372at2"/>
<organism evidence="2 3">
    <name type="scientific">Gordonia araii NBRC 100433</name>
    <dbReference type="NCBI Taxonomy" id="1073574"/>
    <lineage>
        <taxon>Bacteria</taxon>
        <taxon>Bacillati</taxon>
        <taxon>Actinomycetota</taxon>
        <taxon>Actinomycetes</taxon>
        <taxon>Mycobacteriales</taxon>
        <taxon>Gordoniaceae</taxon>
        <taxon>Gordonia</taxon>
    </lineage>
</organism>
<keyword evidence="1" id="KW-0812">Transmembrane</keyword>
<keyword evidence="1" id="KW-0472">Membrane</keyword>
<sequence length="335" mass="36244">MTSTPPPSGEIPENKPYRPSGPQWLAVGFLLAFGTGFLIYHALKDNGLHQSAALYVGIPVVLAVILVLTAPSERATGTAMKVTTILLLLSIPVLGEGACCVLMAAPIFYLFVYLAAAGFDNVRRRGGDDRPTAFALVVPALLLLMALEGTMPMLTSRADEASTATRIVDLPSSEVAAALARPLKLDVRRTGILAIGFPTPLRDSGGLTVGATRTIEFDGAHHRSGPTAQHHWGTAASALVLRVENVTPDSVTFVPVGDTTPIASWLRWERIDVSWRAVDRDRSEIRWQLHYTRLLSPAWYFGPIERIVTTRTADYLIRAVDIDGAGMPHQHGHTD</sequence>
<keyword evidence="3" id="KW-1185">Reference proteome</keyword>
<dbReference type="Proteomes" id="UP000035088">
    <property type="component" value="Unassembled WGS sequence"/>
</dbReference>
<dbReference type="AlphaFoldDB" id="G7H4N9"/>
<feature type="transmembrane region" description="Helical" evidence="1">
    <location>
        <begin position="82"/>
        <end position="112"/>
    </location>
</feature>
<dbReference type="RefSeq" id="WP_007322889.1">
    <property type="nucleotide sequence ID" value="NZ_BAEE01000063.1"/>
</dbReference>
<dbReference type="EMBL" id="BAEE01000063">
    <property type="protein sequence ID" value="GAB10814.1"/>
    <property type="molecule type" value="Genomic_DNA"/>
</dbReference>
<accession>G7H4N9</accession>